<name>A0A1I7TLS4_9PELO</name>
<feature type="compositionally biased region" description="Basic residues" evidence="1">
    <location>
        <begin position="235"/>
        <end position="245"/>
    </location>
</feature>
<dbReference type="WBParaSite" id="Csp11.Scaffold628.g7181.t1">
    <property type="protein sequence ID" value="Csp11.Scaffold628.g7181.t1"/>
    <property type="gene ID" value="Csp11.Scaffold628.g7181"/>
</dbReference>
<protein>
    <submittedName>
        <fullName evidence="3">PHD domain-containing protein</fullName>
    </submittedName>
</protein>
<dbReference type="SUPFAM" id="SSF57903">
    <property type="entry name" value="FYVE/PHD zinc finger"/>
    <property type="match status" value="1"/>
</dbReference>
<sequence>MSNASSSVSTDNSTPQAAPNVAQILAPTPTPYPGFNLMSLLNGPQPSASNPLGFPFPSGLGTFGAPQNVIPFPSLSSFAGAQQQTPGLMAQPNWAFPQLPQMGFVPPMMPPFRRPAVDAVEFERIVALKEQLERQVNVLSAEVEQKNEELRGKDKLISDLLENYNNLNQSHQNLQERLESFADLETGSGNPGNGREEDNRRSATIFSPPSIKEKESPVQTSEKQQRSEAPATTSSRKRRETKTKKMSISSKKAVRNSTRADASSGPSAPSTSEGEFPTDVIIKEEVEEEIDEEEPAAKHKRLDTIKKTTNPASEPQATTSAAIQKQGDDDIDFVKSEAPCAIRRKWCIPFMFDLEGNIPWVQCDECDKWYHQMCICSTEDGEIDLSADFYCCGESEMKCATNAKRGLAYKNFEKNYATSS</sequence>
<evidence type="ECO:0000313" key="2">
    <source>
        <dbReference type="Proteomes" id="UP000095282"/>
    </source>
</evidence>
<evidence type="ECO:0000313" key="3">
    <source>
        <dbReference type="WBParaSite" id="Csp11.Scaffold628.g7181.t1"/>
    </source>
</evidence>
<keyword evidence="2" id="KW-1185">Reference proteome</keyword>
<dbReference type="eggNOG" id="ENOG502TJ7A">
    <property type="taxonomic scope" value="Eukaryota"/>
</dbReference>
<accession>A0A1I7TLS4</accession>
<feature type="region of interest" description="Disordered" evidence="1">
    <location>
        <begin position="183"/>
        <end position="279"/>
    </location>
</feature>
<proteinExistence type="predicted"/>
<organism evidence="2 3">
    <name type="scientific">Caenorhabditis tropicalis</name>
    <dbReference type="NCBI Taxonomy" id="1561998"/>
    <lineage>
        <taxon>Eukaryota</taxon>
        <taxon>Metazoa</taxon>
        <taxon>Ecdysozoa</taxon>
        <taxon>Nematoda</taxon>
        <taxon>Chromadorea</taxon>
        <taxon>Rhabditida</taxon>
        <taxon>Rhabditina</taxon>
        <taxon>Rhabditomorpha</taxon>
        <taxon>Rhabditoidea</taxon>
        <taxon>Rhabditidae</taxon>
        <taxon>Peloderinae</taxon>
        <taxon>Caenorhabditis</taxon>
    </lineage>
</organism>
<dbReference type="InterPro" id="IPR011011">
    <property type="entry name" value="Znf_FYVE_PHD"/>
</dbReference>
<dbReference type="Proteomes" id="UP000095282">
    <property type="component" value="Unplaced"/>
</dbReference>
<evidence type="ECO:0000256" key="1">
    <source>
        <dbReference type="SAM" id="MobiDB-lite"/>
    </source>
</evidence>
<dbReference type="Gene3D" id="3.30.40.10">
    <property type="entry name" value="Zinc/RING finger domain, C3HC4 (zinc finger)"/>
    <property type="match status" value="1"/>
</dbReference>
<dbReference type="InterPro" id="IPR013083">
    <property type="entry name" value="Znf_RING/FYVE/PHD"/>
</dbReference>
<feature type="compositionally biased region" description="Polar residues" evidence="1">
    <location>
        <begin position="255"/>
        <end position="273"/>
    </location>
</feature>
<reference evidence="3" key="1">
    <citation type="submission" date="2016-11" db="UniProtKB">
        <authorList>
            <consortium name="WormBaseParasite"/>
        </authorList>
    </citation>
    <scope>IDENTIFICATION</scope>
</reference>
<dbReference type="AlphaFoldDB" id="A0A1I7TLS4"/>